<dbReference type="PANTHER" id="PTHR31859:SF1">
    <property type="entry name" value="TETRATRICOPEPTIDE REPEAT PROTEIN 39C"/>
    <property type="match status" value="1"/>
</dbReference>
<evidence type="ECO:0000313" key="7">
    <source>
        <dbReference type="EMBL" id="KAF7184025.1"/>
    </source>
</evidence>
<dbReference type="EMBL" id="JACBAG010001679">
    <property type="protein sequence ID" value="KAF7184025.1"/>
    <property type="molecule type" value="Genomic_DNA"/>
</dbReference>
<evidence type="ECO:0000313" key="6">
    <source>
        <dbReference type="EMBL" id="KAF7163659.1"/>
    </source>
</evidence>
<keyword evidence="8" id="KW-1185">Reference proteome</keyword>
<name>A0A8H6VEI9_9EURO</name>
<dbReference type="GO" id="GO:0005829">
    <property type="term" value="C:cytosol"/>
    <property type="evidence" value="ECO:0007669"/>
    <property type="project" value="TreeGrafter"/>
</dbReference>
<comment type="caution">
    <text evidence="7">The sequence shown here is derived from an EMBL/GenBank/DDBJ whole genome shotgun (WGS) entry which is preliminary data.</text>
</comment>
<organism evidence="7 8">
    <name type="scientific">Aspergillus felis</name>
    <dbReference type="NCBI Taxonomy" id="1287682"/>
    <lineage>
        <taxon>Eukaryota</taxon>
        <taxon>Fungi</taxon>
        <taxon>Dikarya</taxon>
        <taxon>Ascomycota</taxon>
        <taxon>Pezizomycotina</taxon>
        <taxon>Eurotiomycetes</taxon>
        <taxon>Eurotiomycetidae</taxon>
        <taxon>Eurotiales</taxon>
        <taxon>Aspergillaceae</taxon>
        <taxon>Aspergillus</taxon>
        <taxon>Aspergillus subgen. Fumigati</taxon>
    </lineage>
</organism>
<dbReference type="OrthoDB" id="2154985at2759"/>
<protein>
    <recommendedName>
        <fullName evidence="2">Inclusion body clearance protein IML2</fullName>
    </recommendedName>
    <alternativeName>
        <fullName evidence="3">Inclusion body clearance protein iml2</fullName>
    </alternativeName>
</protein>
<gene>
    <name evidence="6" type="ORF">CNMCM5623_008465</name>
    <name evidence="7" type="ORF">CNMCM7691_004515</name>
</gene>
<evidence type="ECO:0000256" key="4">
    <source>
        <dbReference type="ARBA" id="ARBA00043897"/>
    </source>
</evidence>
<dbReference type="InterPro" id="IPR019412">
    <property type="entry name" value="IML2/TPR_39"/>
</dbReference>
<dbReference type="Proteomes" id="UP000641853">
    <property type="component" value="Unassembled WGS sequence"/>
</dbReference>
<dbReference type="EMBL" id="JACBAE010001341">
    <property type="protein sequence ID" value="KAF7163659.1"/>
    <property type="molecule type" value="Genomic_DNA"/>
</dbReference>
<reference evidence="7" key="1">
    <citation type="submission" date="2020-06" db="EMBL/GenBank/DDBJ databases">
        <title>Draft genome sequences of strains closely related to Aspergillus parafelis and Aspergillus hiratsukae.</title>
        <authorList>
            <person name="Dos Santos R.A.C."/>
            <person name="Rivero-Menendez O."/>
            <person name="Steenwyk J.L."/>
            <person name="Mead M.E."/>
            <person name="Goldman G.H."/>
            <person name="Alastruey-Izquierdo A."/>
            <person name="Rokas A."/>
        </authorList>
    </citation>
    <scope>NUCLEOTIDE SEQUENCE</scope>
    <source>
        <strain evidence="6">CNM-CM5623</strain>
        <strain evidence="7">CNM-CM7691</strain>
    </source>
</reference>
<feature type="region of interest" description="Disordered" evidence="5">
    <location>
        <begin position="196"/>
        <end position="227"/>
    </location>
</feature>
<sequence length="745" mass="83768">MFRVGSWLYGKKPAANASTQSLDSLVELQDLEDAMRVMRLDYAAYEPRLILLLDDAAATLILNDDVDGAEAGLAEGTSTFHNLGRGVVGFIRATLGFEQDIMRQASERLNEAETSASVDQHRAQHNSHAPNTYHSPMYSPGTEFALCQAIAQLMGAIVGVLNESLTESIKAFYRLRKAYITLDAILKMEQKYMEESRTATPVEPTTSGSVPSPKRHSSSNLQSSRSSISSAKVKEAAADTLAAPSKDADVNERLADLDLSGEALVVEDPGQTPTPINTDILDHDPDSDIFQNQIDVFVHSGSNFCFGVLLLLISMVPPSFSKLLSIIGFHGDKERGLRMLWQASKFHNLIGGISAFAILGYYNGFVRYCDIMPDSIPGQDGDVQGYPQKRLELLLAKMRERFPKSQLWLLEESRMTGANKNLDRALELLCGEERSPLKQVEALRVFERSLNAMYLHKYELCADSFLECVDLNSWSRSLYYYIAGSCHLSLYRDVKETDPAKAAEHAELAEKYFRMAPTVAGKKRFMARQLPFDVFVARKFAKWEARAKEWKVPLVDAVGIDPIEEMIFFWNGHSRMTDEQLQESLQKLAWSESSANKTWSREGPEEKAILKLLRAAVHRSLRKHAQAKEMLEDILSQDRTLFKGHLKDDWICPVAHFEMAANLWMERPTYIANHGDAKQDSDKESAAPADTKDALQYEREKVRKCKEYLEKAAKWESYELDARIGLKVTAAMEAVQKWESTHPTV</sequence>
<accession>A0A8H6VEI9</accession>
<dbReference type="PANTHER" id="PTHR31859">
    <property type="entry name" value="TETRATRICOPEPTIDE REPEAT PROTEIN 39 FAMILY MEMBER"/>
    <property type="match status" value="1"/>
</dbReference>
<evidence type="ECO:0000256" key="2">
    <source>
        <dbReference type="ARBA" id="ARBA00018424"/>
    </source>
</evidence>
<dbReference type="GO" id="GO:0005741">
    <property type="term" value="C:mitochondrial outer membrane"/>
    <property type="evidence" value="ECO:0007669"/>
    <property type="project" value="TreeGrafter"/>
</dbReference>
<proteinExistence type="predicted"/>
<feature type="compositionally biased region" description="Low complexity" evidence="5">
    <location>
        <begin position="218"/>
        <end position="227"/>
    </location>
</feature>
<evidence type="ECO:0000256" key="1">
    <source>
        <dbReference type="ARBA" id="ARBA00011408"/>
    </source>
</evidence>
<evidence type="ECO:0000313" key="8">
    <source>
        <dbReference type="Proteomes" id="UP000641853"/>
    </source>
</evidence>
<evidence type="ECO:0000256" key="3">
    <source>
        <dbReference type="ARBA" id="ARBA00019539"/>
    </source>
</evidence>
<comment type="subunit">
    <text evidence="1">Interacts with lipid droplet proteins.</text>
</comment>
<dbReference type="Pfam" id="PF10300">
    <property type="entry name" value="Iml2-TPR_39"/>
    <property type="match status" value="1"/>
</dbReference>
<dbReference type="GO" id="GO:0005634">
    <property type="term" value="C:nucleus"/>
    <property type="evidence" value="ECO:0007669"/>
    <property type="project" value="TreeGrafter"/>
</dbReference>
<dbReference type="Proteomes" id="UP000654922">
    <property type="component" value="Unassembled WGS sequence"/>
</dbReference>
<evidence type="ECO:0000256" key="5">
    <source>
        <dbReference type="SAM" id="MobiDB-lite"/>
    </source>
</evidence>
<dbReference type="AlphaFoldDB" id="A0A8H6VEI9"/>
<comment type="function">
    <text evidence="4">Inclusion body (IB) resident protein that interacts strongly with lipid droplet (LD) proteins. Involved in LD-mediated IB clearing after protein folding stress, probably by enabling access to the IBs of an LD-stored soluble sterol derivative that acts as a chaperone in inclusion clearing.</text>
</comment>